<protein>
    <submittedName>
        <fullName evidence="1">Uncharacterized protein</fullName>
    </submittedName>
</protein>
<reference evidence="1 2" key="1">
    <citation type="journal article" date="2024" name="Chem. Sci.">
        <title>Discovery of megapolipeptins by genome mining of a Burkholderiales bacteria collection.</title>
        <authorList>
            <person name="Paulo B.S."/>
            <person name="Recchia M.J.J."/>
            <person name="Lee S."/>
            <person name="Fergusson C.H."/>
            <person name="Romanowski S.B."/>
            <person name="Hernandez A."/>
            <person name="Krull N."/>
            <person name="Liu D.Y."/>
            <person name="Cavanagh H."/>
            <person name="Bos A."/>
            <person name="Gray C.A."/>
            <person name="Murphy B.T."/>
            <person name="Linington R.G."/>
            <person name="Eustaquio A.S."/>
        </authorList>
    </citation>
    <scope>NUCLEOTIDE SEQUENCE [LARGE SCALE GENOMIC DNA]</scope>
    <source>
        <strain evidence="1 2">RL18-126-BIB-B</strain>
    </source>
</reference>
<dbReference type="EMBL" id="JAQQDW010000103">
    <property type="protein sequence ID" value="MFM0108098.1"/>
    <property type="molecule type" value="Genomic_DNA"/>
</dbReference>
<name>A0ACC7NM43_9BURK</name>
<sequence length="598" mass="65521">MKTFPLPATRPQLLAWATVIVWSSAAVVAGIASGRYSFPFLSNRINLTKIDSAWELIVPILVSAMLGFAFDWLLKVMRSNYNLVETVRRAGSMPLFASVLVPGYLLAYYQSMLNGSPIVSHAVVYSWPCLLFVLSISRKRAQIHGGSDSNWASRLGLLFLAFSGVVLIAVHSAPSTLTAHGSVFFAFAAALLIALLFRSFEVRIHRGADYAPARSFSYFFGCFVSLSFLLIFNAAGVFSDLGISLRPSEAALIYGGWLGGVVLCLGHILWTSALASVPSQNVQTRASIIGLSYFTPVVSALALQLFFNEHVDKAVLAGLIMIVFANQFLERPADTIDIIDFIGLVAPFAFMFCIFIQPKEVSITMSTIITATAALFAIPTSFHLTYLRTAVDRLREEIVATHAILHSIARTTRPGAVDRVQVAKVVDRLMLLSIKPKSERMRVQFLRECERLQVICESLGKPDIGQSAYEASTKVAAVASSVNTHRGSWLLWCLAINLAVLVLIFRDPGFLGSIFNVVVSVGALVVCYQLNDFTRRGIGLDVYPISLQSISLDECGPHLRRYVHSVRLRHSPANLVPRLMPIALTVITAAYALQRSLS</sequence>
<evidence type="ECO:0000313" key="1">
    <source>
        <dbReference type="EMBL" id="MFM0108098.1"/>
    </source>
</evidence>
<organism evidence="1 2">
    <name type="scientific">Paraburkholderia rhynchosiae</name>
    <dbReference type="NCBI Taxonomy" id="487049"/>
    <lineage>
        <taxon>Bacteria</taxon>
        <taxon>Pseudomonadati</taxon>
        <taxon>Pseudomonadota</taxon>
        <taxon>Betaproteobacteria</taxon>
        <taxon>Burkholderiales</taxon>
        <taxon>Burkholderiaceae</taxon>
        <taxon>Paraburkholderia</taxon>
    </lineage>
</organism>
<keyword evidence="2" id="KW-1185">Reference proteome</keyword>
<accession>A0ACC7NM43</accession>
<gene>
    <name evidence="1" type="ORF">PQR01_32830</name>
</gene>
<comment type="caution">
    <text evidence="1">The sequence shown here is derived from an EMBL/GenBank/DDBJ whole genome shotgun (WGS) entry which is preliminary data.</text>
</comment>
<dbReference type="Proteomes" id="UP001629235">
    <property type="component" value="Unassembled WGS sequence"/>
</dbReference>
<proteinExistence type="predicted"/>
<evidence type="ECO:0000313" key="2">
    <source>
        <dbReference type="Proteomes" id="UP001629235"/>
    </source>
</evidence>